<reference evidence="2 3" key="1">
    <citation type="journal article" date="2023" name="Microbiol. Resour. Announc.">
        <title>Complete Genome Sequence of Mycobacterium wuenschmanii, a novel Nontuberculous Mycobacterium Isolated from a captive population of Amazon Milk Frogs.</title>
        <authorList>
            <person name="Hicks J."/>
            <person name="Zeineldin M."/>
            <person name="Ward H."/>
            <person name="Wuenschmann A."/>
            <person name="Camp P."/>
            <person name="Farrell D."/>
            <person name="Lehman K."/>
            <person name="Thacker T."/>
            <person name="Cuthbert E."/>
        </authorList>
    </citation>
    <scope>NUCLEOTIDE SEQUENCE [LARGE SCALE GENOMIC DNA]</scope>
    <source>
        <strain evidence="2 3">Wuenschmanii</strain>
    </source>
</reference>
<sequence>MPKRLVVCCDGTWDSPDERDRHSPTPTNVTKVALSVAREDRNGREQRTFYRLGVGTRRPERISGGGFGFGVSRAIRDTYRFLVENYEPGDQLYFFGFSRGAFTARSTVGFIRNCGILRRENAGLIDRAFALYRSRSSTNHPKSVESTLFRSAYSYEPRIRFIGVWDTVGAMGIPITGSALIAVLNRRTRFHDTSLSSTVDAAFHALAIDEKRNSFCPTLWTTTSANQRVEQVWFTGVHRDVGGGYSQHGLSDIPLLWMMDRAQECGLAFVEASPRASLARVAAGLPDEDKDLREAMLAKPDALADPHNSWKGWYRIPRPHRRELGKSDRAHEWAASTAVERRKAGLEPASPQLAAYLDGGGQVMDVSAAIES</sequence>
<dbReference type="Pfam" id="PF09994">
    <property type="entry name" value="T6SS_Tle1-like_cat"/>
    <property type="match status" value="1"/>
</dbReference>
<keyword evidence="3" id="KW-1185">Reference proteome</keyword>
<organism evidence="2 3">
    <name type="scientific">Candidatus Mycobacterium wuenschmannii</name>
    <dbReference type="NCBI Taxonomy" id="3027808"/>
    <lineage>
        <taxon>Bacteria</taxon>
        <taxon>Bacillati</taxon>
        <taxon>Actinomycetota</taxon>
        <taxon>Actinomycetes</taxon>
        <taxon>Mycobacteriales</taxon>
        <taxon>Mycobacteriaceae</taxon>
        <taxon>Mycobacterium</taxon>
    </lineage>
</organism>
<dbReference type="RefSeq" id="WP_285185944.1">
    <property type="nucleotide sequence ID" value="NZ_CP126981.1"/>
</dbReference>
<feature type="domain" description="T6SS Phospholipase effector Tle1-like catalytic" evidence="1">
    <location>
        <begin position="3"/>
        <end position="260"/>
    </location>
</feature>
<protein>
    <submittedName>
        <fullName evidence="2">DUF2235 domain-containing protein</fullName>
    </submittedName>
</protein>
<evidence type="ECO:0000313" key="2">
    <source>
        <dbReference type="EMBL" id="WIM86542.1"/>
    </source>
</evidence>
<name>A0ABY8VWI9_9MYCO</name>
<evidence type="ECO:0000313" key="3">
    <source>
        <dbReference type="Proteomes" id="UP001236585"/>
    </source>
</evidence>
<dbReference type="InterPro" id="IPR018712">
    <property type="entry name" value="Tle1-like_cat"/>
</dbReference>
<accession>A0ABY8VWI9</accession>
<dbReference type="PANTHER" id="PTHR33840:SF1">
    <property type="entry name" value="TLE1 PHOSPHOLIPASE DOMAIN-CONTAINING PROTEIN"/>
    <property type="match status" value="1"/>
</dbReference>
<gene>
    <name evidence="2" type="ORF">PT015_16805</name>
</gene>
<dbReference type="PANTHER" id="PTHR33840">
    <property type="match status" value="1"/>
</dbReference>
<dbReference type="Proteomes" id="UP001236585">
    <property type="component" value="Chromosome"/>
</dbReference>
<proteinExistence type="predicted"/>
<dbReference type="EMBL" id="CP126981">
    <property type="protein sequence ID" value="WIM86542.1"/>
    <property type="molecule type" value="Genomic_DNA"/>
</dbReference>
<evidence type="ECO:0000259" key="1">
    <source>
        <dbReference type="Pfam" id="PF09994"/>
    </source>
</evidence>